<dbReference type="EMBL" id="GGFL01011198">
    <property type="protein sequence ID" value="MBW75376.1"/>
    <property type="molecule type" value="Transcribed_RNA"/>
</dbReference>
<accession>A0A2M4DCW2</accession>
<reference evidence="1" key="1">
    <citation type="submission" date="2018-01" db="EMBL/GenBank/DDBJ databases">
        <title>An insight into the sialome of Amazonian anophelines.</title>
        <authorList>
            <person name="Ribeiro J.M."/>
            <person name="Scarpassa V."/>
            <person name="Calvo E."/>
        </authorList>
    </citation>
    <scope>NUCLEOTIDE SEQUENCE</scope>
</reference>
<dbReference type="AlphaFoldDB" id="A0A2M4DCW2"/>
<sequence>MALLSAAFIYLSFSAHFLAPLFVLDLTERCVRLCKLINVVQHFKAHFNHNQYDDHPFQPYVMVVVQVGAYQVSQLDTVVQLLVHHPCPPADAEVRARLIVERLQLLPVPIEIGRVQ</sequence>
<protein>
    <submittedName>
        <fullName evidence="1">Putative secreted protein</fullName>
    </submittedName>
</protein>
<evidence type="ECO:0000313" key="1">
    <source>
        <dbReference type="EMBL" id="MBW75376.1"/>
    </source>
</evidence>
<name>A0A2M4DCW2_ANODA</name>
<organism evidence="1">
    <name type="scientific">Anopheles darlingi</name>
    <name type="common">Mosquito</name>
    <dbReference type="NCBI Taxonomy" id="43151"/>
    <lineage>
        <taxon>Eukaryota</taxon>
        <taxon>Metazoa</taxon>
        <taxon>Ecdysozoa</taxon>
        <taxon>Arthropoda</taxon>
        <taxon>Hexapoda</taxon>
        <taxon>Insecta</taxon>
        <taxon>Pterygota</taxon>
        <taxon>Neoptera</taxon>
        <taxon>Endopterygota</taxon>
        <taxon>Diptera</taxon>
        <taxon>Nematocera</taxon>
        <taxon>Culicoidea</taxon>
        <taxon>Culicidae</taxon>
        <taxon>Anophelinae</taxon>
        <taxon>Anopheles</taxon>
    </lineage>
</organism>
<proteinExistence type="predicted"/>